<feature type="region of interest" description="Disordered" evidence="1">
    <location>
        <begin position="1"/>
        <end position="22"/>
    </location>
</feature>
<dbReference type="Gene3D" id="2.60.120.260">
    <property type="entry name" value="Galactose-binding domain-like"/>
    <property type="match status" value="1"/>
</dbReference>
<feature type="compositionally biased region" description="Polar residues" evidence="1">
    <location>
        <begin position="780"/>
        <end position="789"/>
    </location>
</feature>
<evidence type="ECO:0000313" key="4">
    <source>
        <dbReference type="Proteomes" id="UP000176803"/>
    </source>
</evidence>
<dbReference type="AlphaFoldDB" id="A0A1F7I276"/>
<keyword evidence="2" id="KW-1133">Transmembrane helix</keyword>
<evidence type="ECO:0000256" key="2">
    <source>
        <dbReference type="SAM" id="Phobius"/>
    </source>
</evidence>
<dbReference type="InterPro" id="IPR008979">
    <property type="entry name" value="Galactose-bd-like_sf"/>
</dbReference>
<evidence type="ECO:0000313" key="3">
    <source>
        <dbReference type="EMBL" id="OGK37475.1"/>
    </source>
</evidence>
<dbReference type="InterPro" id="IPR002105">
    <property type="entry name" value="Dockerin_1_rpt"/>
</dbReference>
<dbReference type="PROSITE" id="PS00018">
    <property type="entry name" value="EF_HAND_1"/>
    <property type="match status" value="1"/>
</dbReference>
<dbReference type="SUPFAM" id="SSF49785">
    <property type="entry name" value="Galactose-binding domain-like"/>
    <property type="match status" value="1"/>
</dbReference>
<comment type="caution">
    <text evidence="3">The sequence shown here is derived from an EMBL/GenBank/DDBJ whole genome shotgun (WGS) entry which is preliminary data.</text>
</comment>
<dbReference type="GO" id="GO:0004553">
    <property type="term" value="F:hydrolase activity, hydrolyzing O-glycosyl compounds"/>
    <property type="evidence" value="ECO:0007669"/>
    <property type="project" value="InterPro"/>
</dbReference>
<proteinExistence type="predicted"/>
<dbReference type="InterPro" id="IPR018247">
    <property type="entry name" value="EF_Hand_1_Ca_BS"/>
</dbReference>
<gene>
    <name evidence="3" type="ORF">A3F03_02725</name>
</gene>
<reference evidence="3 4" key="1">
    <citation type="journal article" date="2016" name="Nat. Commun.">
        <title>Thousands of microbial genomes shed light on interconnected biogeochemical processes in an aquifer system.</title>
        <authorList>
            <person name="Anantharaman K."/>
            <person name="Brown C.T."/>
            <person name="Hug L.A."/>
            <person name="Sharon I."/>
            <person name="Castelle C.J."/>
            <person name="Probst A.J."/>
            <person name="Thomas B.C."/>
            <person name="Singh A."/>
            <person name="Wilkins M.J."/>
            <person name="Karaoz U."/>
            <person name="Brodie E.L."/>
            <person name="Williams K.H."/>
            <person name="Hubbard S.S."/>
            <person name="Banfield J.F."/>
        </authorList>
    </citation>
    <scope>NUCLEOTIDE SEQUENCE [LARGE SCALE GENOMIC DNA]</scope>
</reference>
<sequence length="940" mass="102266">MPETSAKPTQTPRQPAYSTQDGSVSYLRSNNSVPNFFDKFSSFFTKKTAAGLVVLVLVIGVGAATIAVQRSTEFRQRADTSSAPQMKAFPTLPAFLSGGYPKVLNYKWISSNSIADSDAAVAAAGLENYAGIVVTVVQQNDISKAVRYKRLYPNNLVLHYFNANARSFGFDRFGPTLQETYPGYFLLNNYADITSAVSASDTEIPVADGDDNKFSVGDIALIWEPLGNDPFGKAEYVDVTAVSSNSITATRGSYGINAKSFSAGAKIAALVEASGPNIRHYNYADISPSNPSNGLRLNQWLAIWLANNLNENFDGYEFDVASWWPRPTTNVNGDIKNLDCDVNGVIDYCNKNIGTPDQISSYGLGYQQFIANLRNEMERRFPGQEKIIAGDDPFRAVDNANGAEFENFPSGDNYDESSGALADLEFFMTRSKEPEISYSYTKQPTELYPYNLPSEQVAGTNKRNRFGLVASLLYGAFHTYAAENVQWLNYPWDEDGGVINADVTGLGKGYLGQPKGPAQRIERFASGDMITNPSFESNVNGWLMQTGINSQANLLRDATTAAPNQGSSSLKVNVSLIAADPKAASVKLRYTGLNMKSDSEYTAVFWAKSDSIKDIEIVLRKSDGSLMTAAERFKIDSVWRKYYINLETNSLSDSAAVLEFRLGRETGPYWVDGVGLYEGTAEILMREFDNGLAVLSGSRFSQTVDLGANFYKKIKGVQDPLVNDGSVVCNGETSCQLTVPPKDGIILLKVPTPTIPAGNTIFAVTIGLDGIGTTGDNANPGDSSGSNRNPARPSRNVRVEVFDGNDNPVANRPGTIIYNATSGKFTGNINMETLASGNYSVKVKSDGYLRRLIPGIQNVTLGQTYNVPSVNLVTGDINGDNAINILDYNILISCSIFNINPTVCNTEISYKLLADLDDNGVVNQFDYNLFLRELSVQNGD</sequence>
<feature type="transmembrane region" description="Helical" evidence="2">
    <location>
        <begin position="49"/>
        <end position="68"/>
    </location>
</feature>
<dbReference type="EMBL" id="MGAC01000040">
    <property type="protein sequence ID" value="OGK37475.1"/>
    <property type="molecule type" value="Genomic_DNA"/>
</dbReference>
<name>A0A1F7I276_9BACT</name>
<keyword evidence="2" id="KW-0472">Membrane</keyword>
<dbReference type="Gene3D" id="2.60.40.4130">
    <property type="match status" value="1"/>
</dbReference>
<dbReference type="GO" id="GO:0000272">
    <property type="term" value="P:polysaccharide catabolic process"/>
    <property type="evidence" value="ECO:0007669"/>
    <property type="project" value="InterPro"/>
</dbReference>
<accession>A0A1F7I276</accession>
<evidence type="ECO:0000256" key="1">
    <source>
        <dbReference type="SAM" id="MobiDB-lite"/>
    </source>
</evidence>
<feature type="region of interest" description="Disordered" evidence="1">
    <location>
        <begin position="775"/>
        <end position="795"/>
    </location>
</feature>
<protein>
    <submittedName>
        <fullName evidence="3">Uncharacterized protein</fullName>
    </submittedName>
</protein>
<organism evidence="3 4">
    <name type="scientific">Candidatus Roizmanbacteria bacterium RIFCSPHIGHO2_12_FULL_41_11</name>
    <dbReference type="NCBI Taxonomy" id="1802052"/>
    <lineage>
        <taxon>Bacteria</taxon>
        <taxon>Candidatus Roizmaniibacteriota</taxon>
    </lineage>
</organism>
<dbReference type="SUPFAM" id="SSF63446">
    <property type="entry name" value="Type I dockerin domain"/>
    <property type="match status" value="1"/>
</dbReference>
<keyword evidence="2" id="KW-0812">Transmembrane</keyword>
<dbReference type="Pfam" id="PF00404">
    <property type="entry name" value="Dockerin_1"/>
    <property type="match status" value="1"/>
</dbReference>
<dbReference type="Proteomes" id="UP000176803">
    <property type="component" value="Unassembled WGS sequence"/>
</dbReference>
<dbReference type="InterPro" id="IPR036439">
    <property type="entry name" value="Dockerin_dom_sf"/>
</dbReference>